<comment type="catalytic activity">
    <reaction evidence="9">
        <text>2 a 1,2-diacyl-sn-glycero-3-phospho-(1'-sn-glycerol) = a cardiolipin + glycerol</text>
        <dbReference type="Rhea" id="RHEA:31451"/>
        <dbReference type="ChEBI" id="CHEBI:17754"/>
        <dbReference type="ChEBI" id="CHEBI:62237"/>
        <dbReference type="ChEBI" id="CHEBI:64716"/>
    </reaction>
</comment>
<keyword evidence="8 9" id="KW-1208">Phospholipid metabolism</keyword>
<dbReference type="Pfam" id="PF13091">
    <property type="entry name" value="PLDc_2"/>
    <property type="match status" value="2"/>
</dbReference>
<dbReference type="InterPro" id="IPR030872">
    <property type="entry name" value="Cardiolipin_synth_ClsB"/>
</dbReference>
<proteinExistence type="inferred from homology"/>
<evidence type="ECO:0000256" key="3">
    <source>
        <dbReference type="ARBA" id="ARBA00022679"/>
    </source>
</evidence>
<dbReference type="CDD" id="cd09159">
    <property type="entry name" value="PLDc_ybhO_like_2"/>
    <property type="match status" value="1"/>
</dbReference>
<dbReference type="CDD" id="cd09110">
    <property type="entry name" value="PLDc_CLS_1"/>
    <property type="match status" value="1"/>
</dbReference>
<evidence type="ECO:0000256" key="9">
    <source>
        <dbReference type="HAMAP-Rule" id="MF_01917"/>
    </source>
</evidence>
<keyword evidence="5 9" id="KW-0443">Lipid metabolism</keyword>
<dbReference type="HAMAP" id="MF_01917">
    <property type="entry name" value="Cardiolipin_synth_ClsB"/>
    <property type="match status" value="1"/>
</dbReference>
<evidence type="ECO:0000313" key="11">
    <source>
        <dbReference type="EMBL" id="MCR2745902.1"/>
    </source>
</evidence>
<evidence type="ECO:0000256" key="2">
    <source>
        <dbReference type="ARBA" id="ARBA00022516"/>
    </source>
</evidence>
<feature type="domain" description="PLD phosphodiesterase" evidence="10">
    <location>
        <begin position="351"/>
        <end position="378"/>
    </location>
</feature>
<evidence type="ECO:0000256" key="8">
    <source>
        <dbReference type="ARBA" id="ARBA00023264"/>
    </source>
</evidence>
<feature type="active site" evidence="9">
    <location>
        <position position="356"/>
    </location>
</feature>
<dbReference type="SUPFAM" id="SSF56024">
    <property type="entry name" value="Phospholipase D/nuclease"/>
    <property type="match status" value="2"/>
</dbReference>
<dbReference type="EC" id="2.7.8.-" evidence="9"/>
<dbReference type="EMBL" id="JANKHG010000014">
    <property type="protein sequence ID" value="MCR2745902.1"/>
    <property type="molecule type" value="Genomic_DNA"/>
</dbReference>
<evidence type="ECO:0000256" key="7">
    <source>
        <dbReference type="ARBA" id="ARBA00023209"/>
    </source>
</evidence>
<feature type="active site" evidence="9">
    <location>
        <position position="363"/>
    </location>
</feature>
<dbReference type="Proteomes" id="UP001165267">
    <property type="component" value="Unassembled WGS sequence"/>
</dbReference>
<feature type="active site" evidence="9">
    <location>
        <position position="120"/>
    </location>
</feature>
<feature type="active site" evidence="9">
    <location>
        <position position="122"/>
    </location>
</feature>
<dbReference type="InterPro" id="IPR025202">
    <property type="entry name" value="PLD-like_dom"/>
</dbReference>
<reference evidence="11" key="1">
    <citation type="submission" date="2022-07" db="EMBL/GenBank/DDBJ databases">
        <authorList>
            <person name="Xamxidin M."/>
        </authorList>
    </citation>
    <scope>NUCLEOTIDE SEQUENCE</scope>
    <source>
        <strain evidence="11">YS8-69</strain>
    </source>
</reference>
<evidence type="ECO:0000256" key="5">
    <source>
        <dbReference type="ARBA" id="ARBA00023098"/>
    </source>
</evidence>
<protein>
    <recommendedName>
        <fullName evidence="9">Cardiolipin synthase B</fullName>
        <shortName evidence="9">CL synthase</shortName>
        <ecNumber evidence="9">2.7.8.-</ecNumber>
    </recommendedName>
</protein>
<gene>
    <name evidence="9" type="primary">clsB</name>
    <name evidence="11" type="ORF">NSP04_04495</name>
</gene>
<comment type="similarity">
    <text evidence="9">Belongs to the phospholipase D family. Cardiolipin synthase subfamily. ClsB sub-subfamily.</text>
</comment>
<dbReference type="RefSeq" id="WP_257511130.1">
    <property type="nucleotide sequence ID" value="NZ_JANKHG010000014.1"/>
</dbReference>
<keyword evidence="3 9" id="KW-0808">Transferase</keyword>
<dbReference type="PANTHER" id="PTHR21248">
    <property type="entry name" value="CARDIOLIPIN SYNTHASE"/>
    <property type="match status" value="1"/>
</dbReference>
<keyword evidence="7 9" id="KW-0594">Phospholipid biosynthesis</keyword>
<dbReference type="Gene3D" id="3.30.870.10">
    <property type="entry name" value="Endonuclease Chain A"/>
    <property type="match status" value="2"/>
</dbReference>
<feature type="domain" description="PLD phosphodiesterase" evidence="10">
    <location>
        <begin position="115"/>
        <end position="142"/>
    </location>
</feature>
<feature type="active site" evidence="9">
    <location>
        <position position="358"/>
    </location>
</feature>
<accession>A0ABT1XF49</accession>
<dbReference type="PROSITE" id="PS50035">
    <property type="entry name" value="PLD"/>
    <property type="match status" value="2"/>
</dbReference>
<sequence>MALKLLPASSPEREGNAVELLKGGAQLFPAALNAIEQAQQEVRIETYIFADDAAGEAFFNAMCDAVERGVKVQLVLDGFGGHEGVRTWVPSLLERGVQVRVFRPENFMFTLNPRRLRRMHRKIIAVDNSVAFVGGINLIDDMNHDGERDELLKATERAEQKRVPSWAASGGMRANAMAVNKELLDQTLGPRYDFAVQLQGPVVQDVWHNMEWLWLQIGPGGRVTDTFSSSWWKERVEKFQRALIRQRAAPTPKKLGKVKVQLAVRDNFRLRRRIERAYVQALGKAQRNVILSNAYFLPGRTLHKAILTARKRGVRVQLLLQGRVEYRFQHYATQSLYSSLLNAGVEIYEYLPSFLHAKVAVVDAQWATVGSANLDPLSSLFAREANVIVYNREFAVQLRDELVNAIENDSRQIQPHEHAERSVKERVYSWVCYKLMLLAVFLGGFGSRY</sequence>
<keyword evidence="12" id="KW-1185">Reference proteome</keyword>
<evidence type="ECO:0000259" key="10">
    <source>
        <dbReference type="PROSITE" id="PS50035"/>
    </source>
</evidence>
<dbReference type="InterPro" id="IPR001736">
    <property type="entry name" value="PLipase_D/transphosphatidylase"/>
</dbReference>
<comment type="function">
    <text evidence="9">Catalyzes the phosphatidyl group transfer from one phosphatidylglycerol molecule to another to form cardiolipin (CL) (diphosphatidylglycerol) and glycerol.</text>
</comment>
<keyword evidence="6 9" id="KW-0472">Membrane</keyword>
<dbReference type="SMART" id="SM00155">
    <property type="entry name" value="PLDc"/>
    <property type="match status" value="2"/>
</dbReference>
<evidence type="ECO:0000256" key="4">
    <source>
        <dbReference type="ARBA" id="ARBA00022737"/>
    </source>
</evidence>
<keyword evidence="1 9" id="KW-1003">Cell membrane</keyword>
<name>A0ABT1XF49_9BURK</name>
<dbReference type="PANTHER" id="PTHR21248:SF23">
    <property type="entry name" value="CARDIOLIPIN SYNTHASE B"/>
    <property type="match status" value="1"/>
</dbReference>
<comment type="caution">
    <text evidence="11">The sequence shown here is derived from an EMBL/GenBank/DDBJ whole genome shotgun (WGS) entry which is preliminary data.</text>
</comment>
<evidence type="ECO:0000313" key="12">
    <source>
        <dbReference type="Proteomes" id="UP001165267"/>
    </source>
</evidence>
<evidence type="ECO:0000256" key="1">
    <source>
        <dbReference type="ARBA" id="ARBA00022475"/>
    </source>
</evidence>
<keyword evidence="2 9" id="KW-0444">Lipid biosynthesis</keyword>
<comment type="subcellular location">
    <subcellularLocation>
        <location evidence="9">Cell membrane</location>
        <topology evidence="9">Peripheral membrane protein</topology>
    </subcellularLocation>
</comment>
<feature type="active site" evidence="9">
    <location>
        <position position="127"/>
    </location>
</feature>
<evidence type="ECO:0000256" key="6">
    <source>
        <dbReference type="ARBA" id="ARBA00023136"/>
    </source>
</evidence>
<keyword evidence="4" id="KW-0677">Repeat</keyword>
<organism evidence="11 12">
    <name type="scientific">Limnobacter parvus</name>
    <dbReference type="NCBI Taxonomy" id="2939690"/>
    <lineage>
        <taxon>Bacteria</taxon>
        <taxon>Pseudomonadati</taxon>
        <taxon>Pseudomonadota</taxon>
        <taxon>Betaproteobacteria</taxon>
        <taxon>Burkholderiales</taxon>
        <taxon>Burkholderiaceae</taxon>
        <taxon>Limnobacter</taxon>
    </lineage>
</organism>